<dbReference type="EMBL" id="BMKS01000001">
    <property type="protein sequence ID" value="GGG18163.1"/>
    <property type="molecule type" value="Genomic_DNA"/>
</dbReference>
<keyword evidence="3 6" id="KW-0812">Transmembrane</keyword>
<dbReference type="AlphaFoldDB" id="A0A8J2Z7H4"/>
<feature type="transmembrane region" description="Helical" evidence="6">
    <location>
        <begin position="113"/>
        <end position="132"/>
    </location>
</feature>
<proteinExistence type="predicted"/>
<dbReference type="GO" id="GO:0005886">
    <property type="term" value="C:plasma membrane"/>
    <property type="evidence" value="ECO:0007669"/>
    <property type="project" value="UniProtKB-SubCell"/>
</dbReference>
<dbReference type="InterPro" id="IPR051791">
    <property type="entry name" value="Pra-immunoreactive"/>
</dbReference>
<evidence type="ECO:0000313" key="9">
    <source>
        <dbReference type="Proteomes" id="UP000597507"/>
    </source>
</evidence>
<gene>
    <name evidence="8" type="ORF">GCM10010964_02990</name>
</gene>
<feature type="domain" description="RDD" evidence="7">
    <location>
        <begin position="16"/>
        <end position="144"/>
    </location>
</feature>
<dbReference type="Proteomes" id="UP000597507">
    <property type="component" value="Unassembled WGS sequence"/>
</dbReference>
<evidence type="ECO:0000256" key="1">
    <source>
        <dbReference type="ARBA" id="ARBA00004651"/>
    </source>
</evidence>
<sequence>MRGRAVSGVPPGRGELAGFGSRLLATLIDLIWMLPVSFTLVTLGAALHGGGGGAAGYPTPAAEALLNLIFGLVVLNFWAGPHQATPGKRVLGLRIVDAGTGGHAALGHLALRYVGYLLSALPLGLGYLWMLWDPRRQTWHDKLGRTLVVREAGASRPPPSTAPHG</sequence>
<name>A0A8J2Z7H4_9PROT</name>
<evidence type="ECO:0000256" key="4">
    <source>
        <dbReference type="ARBA" id="ARBA00022989"/>
    </source>
</evidence>
<keyword evidence="5 6" id="KW-0472">Membrane</keyword>
<keyword evidence="9" id="KW-1185">Reference proteome</keyword>
<evidence type="ECO:0000256" key="3">
    <source>
        <dbReference type="ARBA" id="ARBA00022692"/>
    </source>
</evidence>
<feature type="transmembrane region" description="Helical" evidence="6">
    <location>
        <begin position="61"/>
        <end position="79"/>
    </location>
</feature>
<keyword evidence="2" id="KW-1003">Cell membrane</keyword>
<evidence type="ECO:0000313" key="8">
    <source>
        <dbReference type="EMBL" id="GGG18163.1"/>
    </source>
</evidence>
<dbReference type="PANTHER" id="PTHR36115">
    <property type="entry name" value="PROLINE-RICH ANTIGEN HOMOLOG-RELATED"/>
    <property type="match status" value="1"/>
</dbReference>
<comment type="subcellular location">
    <subcellularLocation>
        <location evidence="1">Cell membrane</location>
        <topology evidence="1">Multi-pass membrane protein</topology>
    </subcellularLocation>
</comment>
<accession>A0A8J2Z7H4</accession>
<protein>
    <submittedName>
        <fullName evidence="8">RDD family protein</fullName>
    </submittedName>
</protein>
<feature type="transmembrane region" description="Helical" evidence="6">
    <location>
        <begin position="30"/>
        <end position="49"/>
    </location>
</feature>
<keyword evidence="4 6" id="KW-1133">Transmembrane helix</keyword>
<evidence type="ECO:0000256" key="5">
    <source>
        <dbReference type="ARBA" id="ARBA00023136"/>
    </source>
</evidence>
<reference evidence="8 9" key="1">
    <citation type="journal article" date="2014" name="Int. J. Syst. Evol. Microbiol.">
        <title>Complete genome sequence of Corynebacterium casei LMG S-19264T (=DSM 44701T), isolated from a smear-ripened cheese.</title>
        <authorList>
            <consortium name="US DOE Joint Genome Institute (JGI-PGF)"/>
            <person name="Walter F."/>
            <person name="Albersmeier A."/>
            <person name="Kalinowski J."/>
            <person name="Ruckert C."/>
        </authorList>
    </citation>
    <scope>NUCLEOTIDE SEQUENCE [LARGE SCALE GENOMIC DNA]</scope>
    <source>
        <strain evidence="8 9">CGMCC 1.16330</strain>
    </source>
</reference>
<evidence type="ECO:0000256" key="2">
    <source>
        <dbReference type="ARBA" id="ARBA00022475"/>
    </source>
</evidence>
<dbReference type="InterPro" id="IPR010432">
    <property type="entry name" value="RDD"/>
</dbReference>
<comment type="caution">
    <text evidence="8">The sequence shown here is derived from an EMBL/GenBank/DDBJ whole genome shotgun (WGS) entry which is preliminary data.</text>
</comment>
<evidence type="ECO:0000259" key="7">
    <source>
        <dbReference type="Pfam" id="PF06271"/>
    </source>
</evidence>
<evidence type="ECO:0000256" key="6">
    <source>
        <dbReference type="SAM" id="Phobius"/>
    </source>
</evidence>
<organism evidence="8 9">
    <name type="scientific">Caldovatus sediminis</name>
    <dbReference type="NCBI Taxonomy" id="2041189"/>
    <lineage>
        <taxon>Bacteria</taxon>
        <taxon>Pseudomonadati</taxon>
        <taxon>Pseudomonadota</taxon>
        <taxon>Alphaproteobacteria</taxon>
        <taxon>Acetobacterales</taxon>
        <taxon>Roseomonadaceae</taxon>
        <taxon>Caldovatus</taxon>
    </lineage>
</organism>
<dbReference type="Pfam" id="PF06271">
    <property type="entry name" value="RDD"/>
    <property type="match status" value="1"/>
</dbReference>